<reference evidence="4" key="1">
    <citation type="submission" date="2025-08" db="UniProtKB">
        <authorList>
            <consortium name="RefSeq"/>
        </authorList>
    </citation>
    <scope>IDENTIFICATION</scope>
    <source>
        <tissue evidence="4">Whole organism</tissue>
    </source>
</reference>
<keyword evidence="1" id="KW-0732">Signal</keyword>
<feature type="signal peptide" evidence="1">
    <location>
        <begin position="1"/>
        <end position="25"/>
    </location>
</feature>
<dbReference type="CDD" id="cd00037">
    <property type="entry name" value="CLECT"/>
    <property type="match status" value="1"/>
</dbReference>
<sequence>MMDLRLLSALGALLCVCCSIEDGSAFTFKTFTGTEIATTAISTTVVVERPCECRALCRDACAAVAIRRQSRSRYRCSFTGQSITDTSTGTDLLVRAPDSRVFYKRQGCRPNFSLVDNVGCIYLSTVKLNFTAAAASCPSGSQLFTASFLIDFDAMRNYLLKNYLSSLETAWVGLSRTSNPKTWEWLGGGTIPSIQPSPYWGKYDPDGATDCPAMHYSLSAGYLYHLADLACGDNLKFLCKQN</sequence>
<evidence type="ECO:0000256" key="1">
    <source>
        <dbReference type="SAM" id="SignalP"/>
    </source>
</evidence>
<protein>
    <submittedName>
        <fullName evidence="4">Uncharacterized protein LOC125178529</fullName>
    </submittedName>
</protein>
<keyword evidence="3" id="KW-1185">Reference proteome</keyword>
<gene>
    <name evidence="4" type="primary">LOC125178529</name>
</gene>
<feature type="chain" id="PRO_5037984894" evidence="1">
    <location>
        <begin position="26"/>
        <end position="242"/>
    </location>
</feature>
<dbReference type="Pfam" id="PF00059">
    <property type="entry name" value="Lectin_C"/>
    <property type="match status" value="1"/>
</dbReference>
<dbReference type="InterPro" id="IPR016187">
    <property type="entry name" value="CTDL_fold"/>
</dbReference>
<evidence type="ECO:0000259" key="2">
    <source>
        <dbReference type="PROSITE" id="PS50041"/>
    </source>
</evidence>
<accession>A0A979FPQ1</accession>
<dbReference type="KEGG" id="hazt:125178529"/>
<dbReference type="InterPro" id="IPR016186">
    <property type="entry name" value="C-type_lectin-like/link_sf"/>
</dbReference>
<feature type="domain" description="C-type lectin" evidence="2">
    <location>
        <begin position="120"/>
        <end position="240"/>
    </location>
</feature>
<proteinExistence type="predicted"/>
<dbReference type="GeneID" id="125178529"/>
<dbReference type="PROSITE" id="PS50041">
    <property type="entry name" value="C_TYPE_LECTIN_2"/>
    <property type="match status" value="1"/>
</dbReference>
<dbReference type="AlphaFoldDB" id="A0A979FPQ1"/>
<dbReference type="RefSeq" id="XP_047738456.1">
    <property type="nucleotide sequence ID" value="XM_047882500.1"/>
</dbReference>
<name>A0A979FPQ1_HYAAZ</name>
<organism evidence="3 4">
    <name type="scientific">Hyalella azteca</name>
    <name type="common">Amphipod</name>
    <dbReference type="NCBI Taxonomy" id="294128"/>
    <lineage>
        <taxon>Eukaryota</taxon>
        <taxon>Metazoa</taxon>
        <taxon>Ecdysozoa</taxon>
        <taxon>Arthropoda</taxon>
        <taxon>Crustacea</taxon>
        <taxon>Multicrustacea</taxon>
        <taxon>Malacostraca</taxon>
        <taxon>Eumalacostraca</taxon>
        <taxon>Peracarida</taxon>
        <taxon>Amphipoda</taxon>
        <taxon>Senticaudata</taxon>
        <taxon>Talitrida</taxon>
        <taxon>Talitroidea</taxon>
        <taxon>Hyalellidae</taxon>
        <taxon>Hyalella</taxon>
    </lineage>
</organism>
<dbReference type="SUPFAM" id="SSF56436">
    <property type="entry name" value="C-type lectin-like"/>
    <property type="match status" value="1"/>
</dbReference>
<dbReference type="InterPro" id="IPR001304">
    <property type="entry name" value="C-type_lectin-like"/>
</dbReference>
<evidence type="ECO:0000313" key="4">
    <source>
        <dbReference type="RefSeq" id="XP_047738456.1"/>
    </source>
</evidence>
<dbReference type="SMART" id="SM00034">
    <property type="entry name" value="CLECT"/>
    <property type="match status" value="1"/>
</dbReference>
<dbReference type="Gene3D" id="3.10.100.10">
    <property type="entry name" value="Mannose-Binding Protein A, subunit A"/>
    <property type="match status" value="1"/>
</dbReference>
<dbReference type="OrthoDB" id="6397434at2759"/>
<evidence type="ECO:0000313" key="3">
    <source>
        <dbReference type="Proteomes" id="UP000694843"/>
    </source>
</evidence>
<dbReference type="Proteomes" id="UP000694843">
    <property type="component" value="Unplaced"/>
</dbReference>